<sequence length="79" mass="8988">MELIESIVKDRDLTPYARIICKSMVSLARNIDVQNSVGRETSRNMAEYRGWLDELRDLYPEQAAVDDSLADLIEKSAAK</sequence>
<comment type="caution">
    <text evidence="1">The sequence shown here is derived from an EMBL/GenBank/DDBJ whole genome shotgun (WGS) entry which is preliminary data.</text>
</comment>
<dbReference type="Proteomes" id="UP000767327">
    <property type="component" value="Unassembled WGS sequence"/>
</dbReference>
<reference evidence="1" key="2">
    <citation type="submission" date="2020-01" db="EMBL/GenBank/DDBJ databases">
        <authorList>
            <person name="Campanaro S."/>
        </authorList>
    </citation>
    <scope>NUCLEOTIDE SEQUENCE</scope>
    <source>
        <strain evidence="1">AS01afH2WH_6</strain>
    </source>
</reference>
<dbReference type="EMBL" id="JAAXZR010000018">
    <property type="protein sequence ID" value="NLT79465.1"/>
    <property type="molecule type" value="Genomic_DNA"/>
</dbReference>
<evidence type="ECO:0000313" key="2">
    <source>
        <dbReference type="Proteomes" id="UP000767327"/>
    </source>
</evidence>
<gene>
    <name evidence="1" type="ORF">GXW98_04150</name>
</gene>
<reference evidence="1" key="1">
    <citation type="journal article" date="2020" name="Biotechnol. Biofuels">
        <title>New insights from the biogas microbiome by comprehensive genome-resolved metagenomics of nearly 1600 species originating from multiple anaerobic digesters.</title>
        <authorList>
            <person name="Campanaro S."/>
            <person name="Treu L."/>
            <person name="Rodriguez-R L.M."/>
            <person name="Kovalovszki A."/>
            <person name="Ziels R.M."/>
            <person name="Maus I."/>
            <person name="Zhu X."/>
            <person name="Kougias P.G."/>
            <person name="Basile A."/>
            <person name="Luo G."/>
            <person name="Schluter A."/>
            <person name="Konstantinidis K.T."/>
            <person name="Angelidaki I."/>
        </authorList>
    </citation>
    <scope>NUCLEOTIDE SEQUENCE</scope>
    <source>
        <strain evidence="1">AS01afH2WH_6</strain>
    </source>
</reference>
<accession>A0A971CYP3</accession>
<dbReference type="AlphaFoldDB" id="A0A971CYP3"/>
<organism evidence="1 2">
    <name type="scientific">Bifidobacterium crudilactis</name>
    <dbReference type="NCBI Taxonomy" id="327277"/>
    <lineage>
        <taxon>Bacteria</taxon>
        <taxon>Bacillati</taxon>
        <taxon>Actinomycetota</taxon>
        <taxon>Actinomycetes</taxon>
        <taxon>Bifidobacteriales</taxon>
        <taxon>Bifidobacteriaceae</taxon>
        <taxon>Bifidobacterium</taxon>
    </lineage>
</organism>
<evidence type="ECO:0000313" key="1">
    <source>
        <dbReference type="EMBL" id="NLT79465.1"/>
    </source>
</evidence>
<name>A0A971CYP3_9BIFI</name>
<protein>
    <submittedName>
        <fullName evidence="1">Uncharacterized protein</fullName>
    </submittedName>
</protein>
<proteinExistence type="predicted"/>